<dbReference type="AlphaFoldDB" id="A0A0A0HTJ4"/>
<gene>
    <name evidence="2" type="ORF">PADG_11362</name>
</gene>
<feature type="domain" description="Fungal STAND N-terminal Goodbye" evidence="1">
    <location>
        <begin position="34"/>
        <end position="94"/>
    </location>
</feature>
<sequence length="238" mass="27728">MSGHLKYSQSTKRQSRNMRRPRKRLWMIQLYFLGMASVDDLRNAIDKENSKSRDFVEKKHRFLNVLESAIKPVECVGPLLASAVSMAVSLASLVSAKGVPRLMMLSRSCWGHWRYLKLLVPLLDNKEKERRNIQFEFVKSGIFYENFETTRTLSDFITIRLRVYTEESILVELRTQRNVILAALIAIFAFSRKSIEKRQIYQVLEKMTLLHGDEKVHDATDRLPTLLKLRIASLARIQ</sequence>
<dbReference type="Proteomes" id="UP000001628">
    <property type="component" value="Unassembled WGS sequence"/>
</dbReference>
<dbReference type="HOGENOM" id="CLU_1166155_0_0_1"/>
<organism evidence="2 3">
    <name type="scientific">Paracoccidioides brasiliensis (strain Pb18)</name>
    <dbReference type="NCBI Taxonomy" id="502780"/>
    <lineage>
        <taxon>Eukaryota</taxon>
        <taxon>Fungi</taxon>
        <taxon>Dikarya</taxon>
        <taxon>Ascomycota</taxon>
        <taxon>Pezizomycotina</taxon>
        <taxon>Eurotiomycetes</taxon>
        <taxon>Eurotiomycetidae</taxon>
        <taxon>Onygenales</taxon>
        <taxon>Ajellomycetaceae</taxon>
        <taxon>Paracoccidioides</taxon>
    </lineage>
</organism>
<reference evidence="2 3" key="1">
    <citation type="journal article" date="2011" name="PLoS Genet.">
        <title>Comparative genomic analysis of human fungal pathogens causing paracoccidioidomycosis.</title>
        <authorList>
            <person name="Desjardins C.A."/>
            <person name="Champion M.D."/>
            <person name="Holder J.W."/>
            <person name="Muszewska A."/>
            <person name="Goldberg J."/>
            <person name="Bailao A.M."/>
            <person name="Brigido M.M."/>
            <person name="Ferreira M.E."/>
            <person name="Garcia A.M."/>
            <person name="Grynberg M."/>
            <person name="Gujja S."/>
            <person name="Heiman D.I."/>
            <person name="Henn M.R."/>
            <person name="Kodira C.D."/>
            <person name="Leon-Narvaez H."/>
            <person name="Longo L.V."/>
            <person name="Ma L.J."/>
            <person name="Malavazi I."/>
            <person name="Matsuo A.L."/>
            <person name="Morais F.V."/>
            <person name="Pereira M."/>
            <person name="Rodriguez-Brito S."/>
            <person name="Sakthikumar S."/>
            <person name="Salem-Izacc S.M."/>
            <person name="Sykes S.M."/>
            <person name="Teixeira M.M."/>
            <person name="Vallejo M.C."/>
            <person name="Walter M.E."/>
            <person name="Yandava C."/>
            <person name="Young S."/>
            <person name="Zeng Q."/>
            <person name="Zucker J."/>
            <person name="Felipe M.S."/>
            <person name="Goldman G.H."/>
            <person name="Haas B.J."/>
            <person name="McEwen J.G."/>
            <person name="Nino-Vega G."/>
            <person name="Puccia R."/>
            <person name="San-Blas G."/>
            <person name="Soares C.M."/>
            <person name="Birren B.W."/>
            <person name="Cuomo C.A."/>
        </authorList>
    </citation>
    <scope>NUCLEOTIDE SEQUENCE [LARGE SCALE GENOMIC DNA]</scope>
    <source>
        <strain evidence="2 3">Pb18</strain>
    </source>
</reference>
<keyword evidence="3" id="KW-1185">Reference proteome</keyword>
<dbReference type="Pfam" id="PF17109">
    <property type="entry name" value="Goodbye"/>
    <property type="match status" value="1"/>
</dbReference>
<dbReference type="EMBL" id="KN275958">
    <property type="protein sequence ID" value="KGM92534.1"/>
    <property type="molecule type" value="Genomic_DNA"/>
</dbReference>
<dbReference type="InterPro" id="IPR031350">
    <property type="entry name" value="Goodbye_dom"/>
</dbReference>
<evidence type="ECO:0000313" key="2">
    <source>
        <dbReference type="EMBL" id="KGM92534.1"/>
    </source>
</evidence>
<accession>A0A0A0HTJ4</accession>
<dbReference type="KEGG" id="pbn:PADG_11362"/>
<dbReference type="GeneID" id="22587259"/>
<proteinExistence type="predicted"/>
<dbReference type="InParanoid" id="A0A0A0HTJ4"/>
<protein>
    <recommendedName>
        <fullName evidence="1">Fungal STAND N-terminal Goodbye domain-containing protein</fullName>
    </recommendedName>
</protein>
<name>A0A0A0HTJ4_PARBD</name>
<evidence type="ECO:0000313" key="3">
    <source>
        <dbReference type="Proteomes" id="UP000001628"/>
    </source>
</evidence>
<dbReference type="RefSeq" id="XP_010757914.1">
    <property type="nucleotide sequence ID" value="XM_010759612.1"/>
</dbReference>
<dbReference type="VEuPathDB" id="FungiDB:PADG_11362"/>
<evidence type="ECO:0000259" key="1">
    <source>
        <dbReference type="Pfam" id="PF17109"/>
    </source>
</evidence>